<feature type="signal peptide" evidence="1">
    <location>
        <begin position="1"/>
        <end position="28"/>
    </location>
</feature>
<evidence type="ECO:0000256" key="1">
    <source>
        <dbReference type="SAM" id="SignalP"/>
    </source>
</evidence>
<comment type="caution">
    <text evidence="2">The sequence shown here is derived from an EMBL/GenBank/DDBJ whole genome shotgun (WGS) entry which is preliminary data.</text>
</comment>
<name>A0AA36HFE1_CYLNA</name>
<keyword evidence="3" id="KW-1185">Reference proteome</keyword>
<accession>A0AA36HFE1</accession>
<dbReference type="AlphaFoldDB" id="A0AA36HFE1"/>
<dbReference type="Proteomes" id="UP001176961">
    <property type="component" value="Unassembled WGS sequence"/>
</dbReference>
<keyword evidence="1" id="KW-0732">Signal</keyword>
<reference evidence="2" key="1">
    <citation type="submission" date="2023-07" db="EMBL/GenBank/DDBJ databases">
        <authorList>
            <consortium name="CYATHOMIX"/>
        </authorList>
    </citation>
    <scope>NUCLEOTIDE SEQUENCE</scope>
    <source>
        <strain evidence="2">N/A</strain>
    </source>
</reference>
<proteinExistence type="predicted"/>
<evidence type="ECO:0000313" key="2">
    <source>
        <dbReference type="EMBL" id="CAJ0609805.1"/>
    </source>
</evidence>
<evidence type="ECO:0000313" key="3">
    <source>
        <dbReference type="Proteomes" id="UP001176961"/>
    </source>
</evidence>
<sequence>MALKSIYMRAFTCLCCLILSSLVLTTSGHYLKQQTYDSEISPWDVLEVQIPQSWKAPITMEKRAMMRLGKRATMHFDKRAMMRLGK</sequence>
<protein>
    <submittedName>
        <fullName evidence="2">Uncharacterized protein</fullName>
    </submittedName>
</protein>
<gene>
    <name evidence="2" type="ORF">CYNAS_LOCUS21788</name>
</gene>
<feature type="chain" id="PRO_5041283986" evidence="1">
    <location>
        <begin position="29"/>
        <end position="86"/>
    </location>
</feature>
<dbReference type="EMBL" id="CATQJL010000326">
    <property type="protein sequence ID" value="CAJ0609805.1"/>
    <property type="molecule type" value="Genomic_DNA"/>
</dbReference>
<organism evidence="2 3">
    <name type="scientific">Cylicocyclus nassatus</name>
    <name type="common">Nematode worm</name>
    <dbReference type="NCBI Taxonomy" id="53992"/>
    <lineage>
        <taxon>Eukaryota</taxon>
        <taxon>Metazoa</taxon>
        <taxon>Ecdysozoa</taxon>
        <taxon>Nematoda</taxon>
        <taxon>Chromadorea</taxon>
        <taxon>Rhabditida</taxon>
        <taxon>Rhabditina</taxon>
        <taxon>Rhabditomorpha</taxon>
        <taxon>Strongyloidea</taxon>
        <taxon>Strongylidae</taxon>
        <taxon>Cylicocyclus</taxon>
    </lineage>
</organism>